<organism evidence="4 5">
    <name type="scientific">Novosphingobium colocasiae</name>
    <dbReference type="NCBI Taxonomy" id="1256513"/>
    <lineage>
        <taxon>Bacteria</taxon>
        <taxon>Pseudomonadati</taxon>
        <taxon>Pseudomonadota</taxon>
        <taxon>Alphaproteobacteria</taxon>
        <taxon>Sphingomonadales</taxon>
        <taxon>Sphingomonadaceae</taxon>
        <taxon>Novosphingobium</taxon>
    </lineage>
</organism>
<comment type="subcellular location">
    <subcellularLocation>
        <location evidence="1">Cell outer membrane</location>
    </subcellularLocation>
</comment>
<comment type="caution">
    <text evidence="1">Lacks conserved residue(s) required for the propagation of feature annotation.</text>
</comment>
<dbReference type="InterPro" id="IPR050218">
    <property type="entry name" value="LptD"/>
</dbReference>
<evidence type="ECO:0000256" key="2">
    <source>
        <dbReference type="SAM" id="MobiDB-lite"/>
    </source>
</evidence>
<keyword evidence="1" id="KW-0472">Membrane</keyword>
<feature type="region of interest" description="Disordered" evidence="2">
    <location>
        <begin position="55"/>
        <end position="76"/>
    </location>
</feature>
<keyword evidence="1" id="KW-0732">Signal</keyword>
<keyword evidence="1" id="KW-0998">Cell outer membrane</keyword>
<accession>A0A918PEC0</accession>
<evidence type="ECO:0000313" key="4">
    <source>
        <dbReference type="EMBL" id="GGZ01706.1"/>
    </source>
</evidence>
<keyword evidence="5" id="KW-1185">Reference proteome</keyword>
<dbReference type="InterPro" id="IPR007543">
    <property type="entry name" value="LptD_C"/>
</dbReference>
<reference evidence="4" key="2">
    <citation type="submission" date="2020-09" db="EMBL/GenBank/DDBJ databases">
        <authorList>
            <person name="Sun Q."/>
            <person name="Kim S."/>
        </authorList>
    </citation>
    <scope>NUCLEOTIDE SEQUENCE</scope>
    <source>
        <strain evidence="4">KCTC 32255</strain>
    </source>
</reference>
<protein>
    <recommendedName>
        <fullName evidence="1">LPS-assembly protein LptD</fullName>
    </recommendedName>
</protein>
<feature type="signal peptide" evidence="1">
    <location>
        <begin position="1"/>
        <end position="48"/>
    </location>
</feature>
<dbReference type="Pfam" id="PF04453">
    <property type="entry name" value="LptD"/>
    <property type="match status" value="1"/>
</dbReference>
<dbReference type="InterPro" id="IPR020889">
    <property type="entry name" value="LipoPS_assembly_LptD"/>
</dbReference>
<dbReference type="PANTHER" id="PTHR30189">
    <property type="entry name" value="LPS-ASSEMBLY PROTEIN"/>
    <property type="match status" value="1"/>
</dbReference>
<evidence type="ECO:0000256" key="1">
    <source>
        <dbReference type="HAMAP-Rule" id="MF_01411"/>
    </source>
</evidence>
<dbReference type="RefSeq" id="WP_189620639.1">
    <property type="nucleotide sequence ID" value="NZ_BMZA01000004.1"/>
</dbReference>
<comment type="function">
    <text evidence="1">Involved in the assembly of lipopolysaccharide (LPS) at the surface of the outer membrane.</text>
</comment>
<gene>
    <name evidence="1 4" type="primary">lptD</name>
    <name evidence="4" type="ORF">GCM10011614_15750</name>
</gene>
<dbReference type="PANTHER" id="PTHR30189:SF1">
    <property type="entry name" value="LPS-ASSEMBLY PROTEIN LPTD"/>
    <property type="match status" value="1"/>
</dbReference>
<name>A0A918PEC0_9SPHN</name>
<dbReference type="GO" id="GO:0015920">
    <property type="term" value="P:lipopolysaccharide transport"/>
    <property type="evidence" value="ECO:0007669"/>
    <property type="project" value="InterPro"/>
</dbReference>
<feature type="chain" id="PRO_5038201392" description="LPS-assembly protein LptD" evidence="1">
    <location>
        <begin position="49"/>
        <end position="775"/>
    </location>
</feature>
<comment type="caution">
    <text evidence="4">The sequence shown here is derived from an EMBL/GenBank/DDBJ whole genome shotgun (WGS) entry which is preliminary data.</text>
</comment>
<dbReference type="GO" id="GO:0043165">
    <property type="term" value="P:Gram-negative-bacterium-type cell outer membrane assembly"/>
    <property type="evidence" value="ECO:0007669"/>
    <property type="project" value="UniProtKB-UniRule"/>
</dbReference>
<dbReference type="GO" id="GO:0009279">
    <property type="term" value="C:cell outer membrane"/>
    <property type="evidence" value="ECO:0007669"/>
    <property type="project" value="UniProtKB-SubCell"/>
</dbReference>
<dbReference type="Gene3D" id="2.60.450.10">
    <property type="entry name" value="Lipopolysaccharide (LPS) transport protein A like domain"/>
    <property type="match status" value="1"/>
</dbReference>
<dbReference type="GO" id="GO:1990351">
    <property type="term" value="C:transporter complex"/>
    <property type="evidence" value="ECO:0007669"/>
    <property type="project" value="TreeGrafter"/>
</dbReference>
<dbReference type="EMBL" id="BMZA01000004">
    <property type="protein sequence ID" value="GGZ01706.1"/>
    <property type="molecule type" value="Genomic_DNA"/>
</dbReference>
<dbReference type="AlphaFoldDB" id="A0A918PEC0"/>
<dbReference type="Proteomes" id="UP000648075">
    <property type="component" value="Unassembled WGS sequence"/>
</dbReference>
<sequence length="775" mass="85280" precursor="true">MLPAAPFLPQASCARLLSRPARSQAFGALLGPSLATLLVCALTAPAAAQDLSARPVEDQPIAGAPPAPPVPTNGETPVAFAADAVEYDQTGDMVTASGNVVLRHENDSVRADTVTWNRKTGLVIATGNVRVVDRDGNQAYTDRVELTDELKSGAMENLLVVMREGGRLAAEKGQRDEAGNMVLTHAAYTGCAVETSKGCPRNPTWRILADRLTYTEANKRLRFENARIELFGAIQLPLFGLAMASDGRAQSGLLVPDFRFSRSNGIEVSDGWYWRIADNRDLTTTAYVFTGAAPMVSAEYRALTERGAYQITGYATSSNRTTIATSSPSSQDTFRGYIFANGRLQLDPNWSVSFALRRATDRTFLRRYDISRDDRLRSMVNVERIDADSYFSFAGYATQTMQAGTDQGMIPVALPAIDYRRRFSDPLLGGKIEAQVNTLAISRTDGQDTQRAFAGVEWSLRKLTGLGQLVTFTALGRADVYHSDENADTVTSLYAGNPGWEARGVASAAVDVEWPLVGAAFGGTQVLTPHIQLVALPKIKNLSVPNEDARSIELETGNLFALNRFPGYDRIEDGVRFTYGVHWQLDVPRWRINTVVGQSVRLSSRPTLLPDGTGLSSKVSDIVGRTEVRYRDFVSLVQRFRLDKDTLAVRRMEFNATVGSRKTYAEIGYTKLNRGITSGIEDLRDREEVQAAGRVTFANYWSLFGSTTVNLTDRNEDPTYGSDGFQPLRSRLGLAYEDDCLEVSLTWRRDYQTNGDAKRGDSFLVRFNFKNLGTR</sequence>
<proteinExistence type="inferred from homology"/>
<comment type="subunit">
    <text evidence="1">Component of the lipopolysaccharide transport and assembly complex.</text>
</comment>
<evidence type="ECO:0000259" key="3">
    <source>
        <dbReference type="Pfam" id="PF04453"/>
    </source>
</evidence>
<reference evidence="4" key="1">
    <citation type="journal article" date="2014" name="Int. J. Syst. Evol. Microbiol.">
        <title>Complete genome sequence of Corynebacterium casei LMG S-19264T (=DSM 44701T), isolated from a smear-ripened cheese.</title>
        <authorList>
            <consortium name="US DOE Joint Genome Institute (JGI-PGF)"/>
            <person name="Walter F."/>
            <person name="Albersmeier A."/>
            <person name="Kalinowski J."/>
            <person name="Ruckert C."/>
        </authorList>
    </citation>
    <scope>NUCLEOTIDE SEQUENCE</scope>
    <source>
        <strain evidence="4">KCTC 32255</strain>
    </source>
</reference>
<evidence type="ECO:0000313" key="5">
    <source>
        <dbReference type="Proteomes" id="UP000648075"/>
    </source>
</evidence>
<comment type="similarity">
    <text evidence="1">Belongs to the LptD family.</text>
</comment>
<dbReference type="HAMAP" id="MF_01411">
    <property type="entry name" value="LPS_assembly_LptD"/>
    <property type="match status" value="1"/>
</dbReference>
<feature type="domain" description="LptD C-terminal" evidence="3">
    <location>
        <begin position="333"/>
        <end position="701"/>
    </location>
</feature>